<keyword evidence="4" id="KW-1185">Reference proteome</keyword>
<accession>A0A073AVC9</accession>
<organism evidence="3 4">
    <name type="scientific">Saccharopolyspora rectivirgula</name>
    <dbReference type="NCBI Taxonomy" id="28042"/>
    <lineage>
        <taxon>Bacteria</taxon>
        <taxon>Bacillati</taxon>
        <taxon>Actinomycetota</taxon>
        <taxon>Actinomycetes</taxon>
        <taxon>Pseudonocardiales</taxon>
        <taxon>Pseudonocardiaceae</taxon>
        <taxon>Saccharopolyspora</taxon>
    </lineage>
</organism>
<protein>
    <recommendedName>
        <fullName evidence="5">PE domain-containing protein</fullName>
    </recommendedName>
</protein>
<evidence type="ECO:0000313" key="3">
    <source>
        <dbReference type="EMBL" id="KEI43350.1"/>
    </source>
</evidence>
<feature type="compositionally biased region" description="Low complexity" evidence="2">
    <location>
        <begin position="98"/>
        <end position="116"/>
    </location>
</feature>
<feature type="region of interest" description="Disordered" evidence="2">
    <location>
        <begin position="95"/>
        <end position="125"/>
    </location>
</feature>
<dbReference type="EMBL" id="JNVU01000039">
    <property type="protein sequence ID" value="KEI43350.1"/>
    <property type="molecule type" value="Genomic_DNA"/>
</dbReference>
<dbReference type="RefSeq" id="WP_029722424.1">
    <property type="nucleotide sequence ID" value="NZ_JAJUIW010000085.1"/>
</dbReference>
<dbReference type="OrthoDB" id="4551929at2"/>
<name>A0A073AVC9_9PSEU</name>
<evidence type="ECO:0008006" key="5">
    <source>
        <dbReference type="Google" id="ProtNLM"/>
    </source>
</evidence>
<feature type="coiled-coil region" evidence="1">
    <location>
        <begin position="68"/>
        <end position="95"/>
    </location>
</feature>
<dbReference type="Proteomes" id="UP000031419">
    <property type="component" value="Unassembled WGS sequence"/>
</dbReference>
<evidence type="ECO:0000313" key="4">
    <source>
        <dbReference type="Proteomes" id="UP000031419"/>
    </source>
</evidence>
<evidence type="ECO:0000256" key="2">
    <source>
        <dbReference type="SAM" id="MobiDB-lite"/>
    </source>
</evidence>
<keyword evidence="1" id="KW-0175">Coiled coil</keyword>
<comment type="caution">
    <text evidence="3">The sequence shown here is derived from an EMBL/GenBank/DDBJ whole genome shotgun (WGS) entry which is preliminary data.</text>
</comment>
<feature type="coiled-coil region" evidence="1">
    <location>
        <begin position="9"/>
        <end position="39"/>
    </location>
</feature>
<dbReference type="AlphaFoldDB" id="A0A073AVC9"/>
<gene>
    <name evidence="3" type="ORF">GU90_16465</name>
</gene>
<proteinExistence type="predicted"/>
<sequence length="125" mass="12956">MIDGYRVSMEKLTRLVNDLDRAADEIAAANNALANAKGRDLGTPGIDSAAEDFQERWSHGIEKLGEGAEVTSKALDAARAAYAQLENEVSNLIASTVGGEQQPPGSSGTSSGEGPSAIEQRLGGL</sequence>
<evidence type="ECO:0000256" key="1">
    <source>
        <dbReference type="SAM" id="Coils"/>
    </source>
</evidence>
<dbReference type="eggNOG" id="ENOG502ZQWN">
    <property type="taxonomic scope" value="Bacteria"/>
</dbReference>
<reference evidence="3 4" key="1">
    <citation type="submission" date="2014-06" db="EMBL/GenBank/DDBJ databases">
        <title>Saccharopolyspora rectivirgula DSM-43113 Genome sequencing.</title>
        <authorList>
            <person name="Barrera C."/>
            <person name="Millon L."/>
            <person name="Rognon B."/>
            <person name="Zaugg C."/>
            <person name="Monod M."/>
        </authorList>
    </citation>
    <scope>NUCLEOTIDE SEQUENCE [LARGE SCALE GENOMIC DNA]</scope>
    <source>
        <strain evidence="3 4">DSM 43113</strain>
    </source>
</reference>